<dbReference type="PANTHER" id="PTHR44591">
    <property type="entry name" value="STRESS RESPONSE REGULATOR PROTEIN 1"/>
    <property type="match status" value="1"/>
</dbReference>
<feature type="modified residue" description="4-aspartylphosphate" evidence="4">
    <location>
        <position position="55"/>
    </location>
</feature>
<keyword evidence="6" id="KW-0418">Kinase</keyword>
<dbReference type="SUPFAM" id="SSF52172">
    <property type="entry name" value="CheY-like"/>
    <property type="match status" value="1"/>
</dbReference>
<dbReference type="InterPro" id="IPR050595">
    <property type="entry name" value="Bact_response_regulator"/>
</dbReference>
<dbReference type="RefSeq" id="WP_063555868.1">
    <property type="nucleotide sequence ID" value="NZ_LITT01000025.1"/>
</dbReference>
<dbReference type="Pfam" id="PF00072">
    <property type="entry name" value="Response_reg"/>
    <property type="match status" value="1"/>
</dbReference>
<evidence type="ECO:0000256" key="1">
    <source>
        <dbReference type="ARBA" id="ARBA00018672"/>
    </source>
</evidence>
<dbReference type="InterPro" id="IPR001789">
    <property type="entry name" value="Sig_transdc_resp-reg_receiver"/>
</dbReference>
<dbReference type="PROSITE" id="PS50110">
    <property type="entry name" value="RESPONSE_REGULATORY"/>
    <property type="match status" value="1"/>
</dbReference>
<evidence type="ECO:0000256" key="2">
    <source>
        <dbReference type="ARBA" id="ARBA00022553"/>
    </source>
</evidence>
<accession>A0A162KZG5</accession>
<comment type="caution">
    <text evidence="6">The sequence shown here is derived from an EMBL/GenBank/DDBJ whole genome shotgun (WGS) entry which is preliminary data.</text>
</comment>
<dbReference type="OrthoDB" id="9797769at2"/>
<keyword evidence="2 4" id="KW-0597">Phosphoprotein</keyword>
<feature type="domain" description="Response regulatory" evidence="5">
    <location>
        <begin position="5"/>
        <end position="123"/>
    </location>
</feature>
<dbReference type="SMART" id="SM00448">
    <property type="entry name" value="REC"/>
    <property type="match status" value="1"/>
</dbReference>
<gene>
    <name evidence="6" type="primary">cqsS</name>
    <name evidence="6" type="ORF">WY13_02452</name>
</gene>
<dbReference type="Proteomes" id="UP000077407">
    <property type="component" value="Unassembled WGS sequence"/>
</dbReference>
<reference evidence="6 7" key="1">
    <citation type="journal article" date="2015" name="Biotechnol. Bioeng.">
        <title>Genome sequence and phenotypic characterization of Caulobacter segnis.</title>
        <authorList>
            <person name="Patel S."/>
            <person name="Fletcher B."/>
            <person name="Scott D.C."/>
            <person name="Ely B."/>
        </authorList>
    </citation>
    <scope>NUCLEOTIDE SEQUENCE [LARGE SCALE GENOMIC DNA]</scope>
    <source>
        <strain evidence="6 7">ERI-2</strain>
    </source>
</reference>
<evidence type="ECO:0000313" key="7">
    <source>
        <dbReference type="Proteomes" id="UP000077407"/>
    </source>
</evidence>
<evidence type="ECO:0000256" key="4">
    <source>
        <dbReference type="PROSITE-ProRule" id="PRU00169"/>
    </source>
</evidence>
<evidence type="ECO:0000259" key="5">
    <source>
        <dbReference type="PROSITE" id="PS50110"/>
    </source>
</evidence>
<comment type="function">
    <text evidence="3">May play the central regulatory role in sporulation. It may be an element of the effector pathway responsible for the activation of sporulation genes in response to nutritional stress. Spo0A may act in concert with spo0H (a sigma factor) to control the expression of some genes that are critical to the sporulation process.</text>
</comment>
<organism evidence="6 7">
    <name type="scientific">Clostridium ljungdahlii</name>
    <dbReference type="NCBI Taxonomy" id="1538"/>
    <lineage>
        <taxon>Bacteria</taxon>
        <taxon>Bacillati</taxon>
        <taxon>Bacillota</taxon>
        <taxon>Clostridia</taxon>
        <taxon>Eubacteriales</taxon>
        <taxon>Clostridiaceae</taxon>
        <taxon>Clostridium</taxon>
    </lineage>
</organism>
<name>A0A162KZG5_9CLOT</name>
<dbReference type="AlphaFoldDB" id="A0A162KZG5"/>
<evidence type="ECO:0000313" key="6">
    <source>
        <dbReference type="EMBL" id="OAA86336.1"/>
    </source>
</evidence>
<keyword evidence="6" id="KW-0808">Transferase</keyword>
<dbReference type="EMBL" id="LITT01000025">
    <property type="protein sequence ID" value="OAA86336.1"/>
    <property type="molecule type" value="Genomic_DNA"/>
</dbReference>
<dbReference type="PANTHER" id="PTHR44591:SF3">
    <property type="entry name" value="RESPONSE REGULATORY DOMAIN-CONTAINING PROTEIN"/>
    <property type="match status" value="1"/>
</dbReference>
<dbReference type="PATRIC" id="fig|1538.10.peg.2828"/>
<dbReference type="Gene3D" id="3.40.50.2300">
    <property type="match status" value="1"/>
</dbReference>
<evidence type="ECO:0000256" key="3">
    <source>
        <dbReference type="ARBA" id="ARBA00024867"/>
    </source>
</evidence>
<protein>
    <recommendedName>
        <fullName evidence="1">Stage 0 sporulation protein A homolog</fullName>
    </recommendedName>
</protein>
<dbReference type="GO" id="GO:0000160">
    <property type="term" value="P:phosphorelay signal transduction system"/>
    <property type="evidence" value="ECO:0007669"/>
    <property type="project" value="InterPro"/>
</dbReference>
<dbReference type="InterPro" id="IPR011006">
    <property type="entry name" value="CheY-like_superfamily"/>
</dbReference>
<dbReference type="GO" id="GO:0016301">
    <property type="term" value="F:kinase activity"/>
    <property type="evidence" value="ECO:0007669"/>
    <property type="project" value="UniProtKB-KW"/>
</dbReference>
<sequence>MGKKNILIIDDSLSVRQFIRKILEEANYKVYEAGDGEEGIKVFKESGNIDLVITDIYMPKKSGIEVLIELKKEYKDLKIIILSDGGEKDFSDENGICEDLGATYFFKKNWVKDELIELVNRIFIK</sequence>
<proteinExistence type="predicted"/>